<gene>
    <name evidence="1" type="ORF">EVAR_21743_1</name>
</gene>
<dbReference type="OrthoDB" id="8194935at2759"/>
<accession>A0A4C1ZPR6</accession>
<dbReference type="EMBL" id="BGZK01001941">
    <property type="protein sequence ID" value="GBP88535.1"/>
    <property type="molecule type" value="Genomic_DNA"/>
</dbReference>
<comment type="caution">
    <text evidence="1">The sequence shown here is derived from an EMBL/GenBank/DDBJ whole genome shotgun (WGS) entry which is preliminary data.</text>
</comment>
<reference evidence="1 2" key="1">
    <citation type="journal article" date="2019" name="Commun. Biol.">
        <title>The bagworm genome reveals a unique fibroin gene that provides high tensile strength.</title>
        <authorList>
            <person name="Kono N."/>
            <person name="Nakamura H."/>
            <person name="Ohtoshi R."/>
            <person name="Tomita M."/>
            <person name="Numata K."/>
            <person name="Arakawa K."/>
        </authorList>
    </citation>
    <scope>NUCLEOTIDE SEQUENCE [LARGE SCALE GENOMIC DNA]</scope>
</reference>
<organism evidence="1 2">
    <name type="scientific">Eumeta variegata</name>
    <name type="common">Bagworm moth</name>
    <name type="synonym">Eumeta japonica</name>
    <dbReference type="NCBI Taxonomy" id="151549"/>
    <lineage>
        <taxon>Eukaryota</taxon>
        <taxon>Metazoa</taxon>
        <taxon>Ecdysozoa</taxon>
        <taxon>Arthropoda</taxon>
        <taxon>Hexapoda</taxon>
        <taxon>Insecta</taxon>
        <taxon>Pterygota</taxon>
        <taxon>Neoptera</taxon>
        <taxon>Endopterygota</taxon>
        <taxon>Lepidoptera</taxon>
        <taxon>Glossata</taxon>
        <taxon>Ditrysia</taxon>
        <taxon>Tineoidea</taxon>
        <taxon>Psychidae</taxon>
        <taxon>Oiketicinae</taxon>
        <taxon>Eumeta</taxon>
    </lineage>
</organism>
<keyword evidence="2" id="KW-1185">Reference proteome</keyword>
<evidence type="ECO:0000313" key="1">
    <source>
        <dbReference type="EMBL" id="GBP88535.1"/>
    </source>
</evidence>
<proteinExistence type="predicted"/>
<dbReference type="AlphaFoldDB" id="A0A4C1ZPR6"/>
<dbReference type="Proteomes" id="UP000299102">
    <property type="component" value="Unassembled WGS sequence"/>
</dbReference>
<evidence type="ECO:0000313" key="2">
    <source>
        <dbReference type="Proteomes" id="UP000299102"/>
    </source>
</evidence>
<sequence>MCKRKHNSLQGRADSPQRLCAKPMKLGIPDDRNFPDMSGIVALCQGNRENIYWIKVAFKTSGQSPGSSLEKVGISDDNCLGGDNGVSAVSGRGTDRRPYCLGACVRRTLRTQERRGPDSLEHICKDNNKEQSTRVDAFIINEITRELPTCEVDGSSLNIPNNISLADPKFCYPAKIDLLLGADIFWDLISLGQIKLGVNKPILQNSILGCHEIRRQLNKFWELEEVSSRPKMSEEEEACEQHFVRHSRLPDGRFCVTLPLKLTPAVG</sequence>
<name>A0A4C1ZPR6_EUMVA</name>
<protein>
    <submittedName>
        <fullName evidence="1">Uncharacterized protein</fullName>
    </submittedName>
</protein>